<gene>
    <name evidence="2" type="ORF">GBK04_25150</name>
</gene>
<comment type="caution">
    <text evidence="2">The sequence shown here is derived from an EMBL/GenBank/DDBJ whole genome shotgun (WGS) entry which is preliminary data.</text>
</comment>
<proteinExistence type="predicted"/>
<feature type="coiled-coil region" evidence="1">
    <location>
        <begin position="31"/>
        <end position="89"/>
    </location>
</feature>
<dbReference type="Gene3D" id="1.20.5.730">
    <property type="entry name" value="Single helix bin"/>
    <property type="match status" value="1"/>
</dbReference>
<sequence length="136" mass="14488">MSKLVGFAAVMATLFPKSNQPLSEKLSTEEYNALAGEAAALQAAIEQLEAANLKVTEAEQQLAAANLKVAATEKQVNDLEGQVTSLSGERDKYKAHYDKAAAAGKTEGNADANSLNPELASYNQHALEVFHELRGK</sequence>
<accession>A0A7C9BFN1</accession>
<dbReference type="Proteomes" id="UP000479293">
    <property type="component" value="Unassembled WGS sequence"/>
</dbReference>
<evidence type="ECO:0000313" key="2">
    <source>
        <dbReference type="EMBL" id="MPR36536.1"/>
    </source>
</evidence>
<keyword evidence="3" id="KW-1185">Reference proteome</keyword>
<dbReference type="EMBL" id="WHLY01000002">
    <property type="protein sequence ID" value="MPR36536.1"/>
    <property type="molecule type" value="Genomic_DNA"/>
</dbReference>
<reference evidence="2 3" key="1">
    <citation type="submission" date="2019-10" db="EMBL/GenBank/DDBJ databases">
        <title>Draft Genome Sequence of Cytophagaceae sp. SJW1-29.</title>
        <authorList>
            <person name="Choi A."/>
        </authorList>
    </citation>
    <scope>NUCLEOTIDE SEQUENCE [LARGE SCALE GENOMIC DNA]</scope>
    <source>
        <strain evidence="2 3">SJW1-29</strain>
    </source>
</reference>
<organism evidence="2 3">
    <name type="scientific">Salmonirosea aquatica</name>
    <dbReference type="NCBI Taxonomy" id="2654236"/>
    <lineage>
        <taxon>Bacteria</taxon>
        <taxon>Pseudomonadati</taxon>
        <taxon>Bacteroidota</taxon>
        <taxon>Cytophagia</taxon>
        <taxon>Cytophagales</taxon>
        <taxon>Spirosomataceae</taxon>
        <taxon>Salmonirosea</taxon>
    </lineage>
</organism>
<name>A0A7C9BFN1_9BACT</name>
<keyword evidence="1" id="KW-0175">Coiled coil</keyword>
<evidence type="ECO:0000256" key="1">
    <source>
        <dbReference type="SAM" id="Coils"/>
    </source>
</evidence>
<dbReference type="RefSeq" id="WP_152764526.1">
    <property type="nucleotide sequence ID" value="NZ_WHLY01000002.1"/>
</dbReference>
<evidence type="ECO:0000313" key="3">
    <source>
        <dbReference type="Proteomes" id="UP000479293"/>
    </source>
</evidence>
<dbReference type="AlphaFoldDB" id="A0A7C9BFN1"/>
<protein>
    <submittedName>
        <fullName evidence="2">Uncharacterized protein</fullName>
    </submittedName>
</protein>